<dbReference type="FunFam" id="3.40.50.300:FF:000426">
    <property type="entry name" value="Ferrous iron transport protein B"/>
    <property type="match status" value="1"/>
</dbReference>
<dbReference type="NCBIfam" id="TIGR00437">
    <property type="entry name" value="feoB"/>
    <property type="match status" value="1"/>
</dbReference>
<dbReference type="InterPro" id="IPR030389">
    <property type="entry name" value="G_FEOB_dom"/>
</dbReference>
<evidence type="ECO:0000256" key="13">
    <source>
        <dbReference type="NCBIfam" id="TIGR00437"/>
    </source>
</evidence>
<protein>
    <recommendedName>
        <fullName evidence="13 16">Ferrous iron transport protein B</fullName>
    </recommendedName>
</protein>
<keyword evidence="10" id="KW-0406">Ion transport</keyword>
<comment type="similarity">
    <text evidence="16">Belongs to the TRAFAC class TrmE-Era-EngA-EngB-Septin-like GTPase superfamily. FeoB GTPase (TC 9.A.8) family.</text>
</comment>
<feature type="domain" description="FeoB-type G" evidence="17">
    <location>
        <begin position="3"/>
        <end position="169"/>
    </location>
</feature>
<keyword evidence="4 16" id="KW-0410">Iron transport</keyword>
<evidence type="ECO:0000259" key="17">
    <source>
        <dbReference type="PROSITE" id="PS51711"/>
    </source>
</evidence>
<evidence type="ECO:0000256" key="10">
    <source>
        <dbReference type="ARBA" id="ARBA00023065"/>
    </source>
</evidence>
<dbReference type="SUPFAM" id="SSF52540">
    <property type="entry name" value="P-loop containing nucleoside triphosphate hydrolases"/>
    <property type="match status" value="1"/>
</dbReference>
<evidence type="ECO:0000256" key="4">
    <source>
        <dbReference type="ARBA" id="ARBA00022496"/>
    </source>
</evidence>
<evidence type="ECO:0000256" key="8">
    <source>
        <dbReference type="ARBA" id="ARBA00022989"/>
    </source>
</evidence>
<dbReference type="AlphaFoldDB" id="A0A222FLB0"/>
<dbReference type="InterPro" id="IPR011642">
    <property type="entry name" value="Gate_dom"/>
</dbReference>
<evidence type="ECO:0000256" key="9">
    <source>
        <dbReference type="ARBA" id="ARBA00023004"/>
    </source>
</evidence>
<feature type="binding site" evidence="15">
    <location>
        <position position="24"/>
    </location>
    <ligand>
        <name>Mg(2+)</name>
        <dbReference type="ChEBI" id="CHEBI:18420"/>
        <label>2</label>
    </ligand>
</feature>
<comment type="subcellular location">
    <subcellularLocation>
        <location evidence="1 16">Cell inner membrane</location>
        <topology evidence="1 16">Multi-pass membrane protein</topology>
    </subcellularLocation>
</comment>
<keyword evidence="5" id="KW-0997">Cell inner membrane</keyword>
<dbReference type="Gene3D" id="3.40.50.300">
    <property type="entry name" value="P-loop containing nucleotide triphosphate hydrolases"/>
    <property type="match status" value="1"/>
</dbReference>
<dbReference type="NCBIfam" id="NF007105">
    <property type="entry name" value="PRK09554.1"/>
    <property type="match status" value="1"/>
</dbReference>
<evidence type="ECO:0000256" key="15">
    <source>
        <dbReference type="PIRSR" id="PIRSR603373-2"/>
    </source>
</evidence>
<dbReference type="PANTHER" id="PTHR43185:SF1">
    <property type="entry name" value="FE(2+) TRANSPORTER FEOB"/>
    <property type="match status" value="1"/>
</dbReference>
<gene>
    <name evidence="18" type="ORF">CHH28_11725</name>
</gene>
<dbReference type="OrthoDB" id="9809127at2"/>
<feature type="transmembrane region" description="Helical" evidence="16">
    <location>
        <begin position="682"/>
        <end position="705"/>
    </location>
</feature>
<keyword evidence="9 16" id="KW-0408">Iron</keyword>
<dbReference type="KEGG" id="bsan:CHH28_11725"/>
<feature type="transmembrane region" description="Helical" evidence="16">
    <location>
        <begin position="717"/>
        <end position="736"/>
    </location>
</feature>
<feature type="transmembrane region" description="Helical" evidence="16">
    <location>
        <begin position="384"/>
        <end position="404"/>
    </location>
</feature>
<dbReference type="InterPro" id="IPR027417">
    <property type="entry name" value="P-loop_NTPase"/>
</dbReference>
<feature type="binding site" evidence="14">
    <location>
        <begin position="10"/>
        <end position="17"/>
    </location>
    <ligand>
        <name>GTP</name>
        <dbReference type="ChEBI" id="CHEBI:37565"/>
        <label>1</label>
    </ligand>
</feature>
<feature type="transmembrane region" description="Helical" evidence="16">
    <location>
        <begin position="411"/>
        <end position="437"/>
    </location>
</feature>
<evidence type="ECO:0000313" key="19">
    <source>
        <dbReference type="Proteomes" id="UP000202440"/>
    </source>
</evidence>
<keyword evidence="19" id="KW-1185">Reference proteome</keyword>
<dbReference type="EMBL" id="CP022530">
    <property type="protein sequence ID" value="ASP39304.1"/>
    <property type="molecule type" value="Genomic_DNA"/>
</dbReference>
<evidence type="ECO:0000256" key="2">
    <source>
        <dbReference type="ARBA" id="ARBA00022448"/>
    </source>
</evidence>
<keyword evidence="15" id="KW-0479">Metal-binding</keyword>
<keyword evidence="15" id="KW-0460">Magnesium</keyword>
<dbReference type="GO" id="GO:0046872">
    <property type="term" value="F:metal ion binding"/>
    <property type="evidence" value="ECO:0007669"/>
    <property type="project" value="UniProtKB-KW"/>
</dbReference>
<feature type="transmembrane region" description="Helical" evidence="16">
    <location>
        <begin position="272"/>
        <end position="290"/>
    </location>
</feature>
<dbReference type="GO" id="GO:0005525">
    <property type="term" value="F:GTP binding"/>
    <property type="evidence" value="ECO:0007669"/>
    <property type="project" value="UniProtKB-KW"/>
</dbReference>
<keyword evidence="11 14" id="KW-0342">GTP-binding</keyword>
<dbReference type="GO" id="GO:0005886">
    <property type="term" value="C:plasma membrane"/>
    <property type="evidence" value="ECO:0007669"/>
    <property type="project" value="UniProtKB-SubCell"/>
</dbReference>
<keyword evidence="3" id="KW-1003">Cell membrane</keyword>
<dbReference type="CDD" id="cd01879">
    <property type="entry name" value="FeoB"/>
    <property type="match status" value="1"/>
</dbReference>
<proteinExistence type="inferred from homology"/>
<dbReference type="GO" id="GO:0015093">
    <property type="term" value="F:ferrous iron transmembrane transporter activity"/>
    <property type="evidence" value="ECO:0007669"/>
    <property type="project" value="UniProtKB-UniRule"/>
</dbReference>
<evidence type="ECO:0000256" key="12">
    <source>
        <dbReference type="ARBA" id="ARBA00023136"/>
    </source>
</evidence>
<dbReference type="Proteomes" id="UP000202440">
    <property type="component" value="Chromosome"/>
</dbReference>
<feature type="binding site" evidence="15">
    <location>
        <position position="21"/>
    </location>
    <ligand>
        <name>Mg(2+)</name>
        <dbReference type="ChEBI" id="CHEBI:18420"/>
        <label>2</label>
    </ligand>
</feature>
<evidence type="ECO:0000256" key="14">
    <source>
        <dbReference type="PIRSR" id="PIRSR603373-1"/>
    </source>
</evidence>
<feature type="transmembrane region" description="Helical" evidence="16">
    <location>
        <begin position="443"/>
        <end position="463"/>
    </location>
</feature>
<dbReference type="RefSeq" id="WP_094060484.1">
    <property type="nucleotide sequence ID" value="NZ_CP022530.1"/>
</dbReference>
<keyword evidence="7 14" id="KW-0547">Nucleotide-binding</keyword>
<feature type="binding site" evidence="14">
    <location>
        <begin position="149"/>
        <end position="151"/>
    </location>
    <ligand>
        <name>GTP</name>
        <dbReference type="ChEBI" id="CHEBI:37565"/>
        <label>1</label>
    </ligand>
</feature>
<feature type="transmembrane region" description="Helical" evidence="16">
    <location>
        <begin position="654"/>
        <end position="675"/>
    </location>
</feature>
<dbReference type="InterPro" id="IPR050860">
    <property type="entry name" value="FeoB_GTPase"/>
</dbReference>
<feature type="binding site" evidence="15">
    <location>
        <position position="25"/>
    </location>
    <ligand>
        <name>Mg(2+)</name>
        <dbReference type="ChEBI" id="CHEBI:18420"/>
        <label>2</label>
    </ligand>
</feature>
<feature type="binding site" evidence="14">
    <location>
        <begin position="56"/>
        <end position="59"/>
    </location>
    <ligand>
        <name>GTP</name>
        <dbReference type="ChEBI" id="CHEBI:37565"/>
        <label>3</label>
    </ligand>
</feature>
<evidence type="ECO:0000256" key="7">
    <source>
        <dbReference type="ARBA" id="ARBA00022741"/>
    </source>
</evidence>
<feature type="binding site" evidence="15">
    <location>
        <position position="22"/>
    </location>
    <ligand>
        <name>Mg(2+)</name>
        <dbReference type="ChEBI" id="CHEBI:18420"/>
        <label>1</label>
    </ligand>
</feature>
<feature type="binding site" evidence="14">
    <location>
        <begin position="120"/>
        <end position="123"/>
    </location>
    <ligand>
        <name>GTP</name>
        <dbReference type="ChEBI" id="CHEBI:37565"/>
        <label>1</label>
    </ligand>
</feature>
<accession>A0A222FLB0</accession>
<organism evidence="18 19">
    <name type="scientific">Bacterioplanes sanyensis</name>
    <dbReference type="NCBI Taxonomy" id="1249553"/>
    <lineage>
        <taxon>Bacteria</taxon>
        <taxon>Pseudomonadati</taxon>
        <taxon>Pseudomonadota</taxon>
        <taxon>Gammaproteobacteria</taxon>
        <taxon>Oceanospirillales</taxon>
        <taxon>Oceanospirillaceae</taxon>
        <taxon>Bacterioplanes</taxon>
    </lineage>
</organism>
<dbReference type="InterPro" id="IPR003373">
    <property type="entry name" value="Fe2_transport_prot-B"/>
</dbReference>
<keyword evidence="12 16" id="KW-0472">Membrane</keyword>
<evidence type="ECO:0000256" key="16">
    <source>
        <dbReference type="RuleBase" id="RU362098"/>
    </source>
</evidence>
<feature type="binding site" evidence="14">
    <location>
        <begin position="35"/>
        <end position="39"/>
    </location>
    <ligand>
        <name>GTP</name>
        <dbReference type="ChEBI" id="CHEBI:37565"/>
        <label>2</label>
    </ligand>
</feature>
<evidence type="ECO:0000256" key="11">
    <source>
        <dbReference type="ARBA" id="ARBA00023134"/>
    </source>
</evidence>
<keyword evidence="2 16" id="KW-0813">Transport</keyword>
<keyword evidence="8 16" id="KW-1133">Transmembrane helix</keyword>
<dbReference type="PANTHER" id="PTHR43185">
    <property type="entry name" value="FERROUS IRON TRANSPORT PROTEIN B"/>
    <property type="match status" value="1"/>
</dbReference>
<name>A0A222FLB0_9GAMM</name>
<feature type="transmembrane region" description="Helical" evidence="16">
    <location>
        <begin position="328"/>
        <end position="354"/>
    </location>
</feature>
<evidence type="ECO:0000313" key="18">
    <source>
        <dbReference type="EMBL" id="ASP39304.1"/>
    </source>
</evidence>
<dbReference type="PROSITE" id="PS51711">
    <property type="entry name" value="G_FEOB"/>
    <property type="match status" value="1"/>
</dbReference>
<reference evidence="18 19" key="1">
    <citation type="submission" date="2017-07" db="EMBL/GenBank/DDBJ databases">
        <title>Annotated genome sequence of Bacterioplanes sanyensis isolated from Red Sea.</title>
        <authorList>
            <person name="Rehman Z.U."/>
        </authorList>
    </citation>
    <scope>NUCLEOTIDE SEQUENCE [LARGE SCALE GENOMIC DNA]</scope>
    <source>
        <strain evidence="18 19">NV9</strain>
    </source>
</reference>
<keyword evidence="6 16" id="KW-0812">Transmembrane</keyword>
<evidence type="ECO:0000256" key="5">
    <source>
        <dbReference type="ARBA" id="ARBA00022519"/>
    </source>
</evidence>
<comment type="function">
    <text evidence="16">Probable transporter of a GTP-driven Fe(2+) uptake system.</text>
</comment>
<dbReference type="Pfam" id="PF07664">
    <property type="entry name" value="FeoB_C"/>
    <property type="match status" value="1"/>
</dbReference>
<dbReference type="Pfam" id="PF07670">
    <property type="entry name" value="Gate"/>
    <property type="match status" value="2"/>
</dbReference>
<evidence type="ECO:0000256" key="1">
    <source>
        <dbReference type="ARBA" id="ARBA00004429"/>
    </source>
</evidence>
<evidence type="ECO:0000256" key="3">
    <source>
        <dbReference type="ARBA" id="ARBA00022475"/>
    </source>
</evidence>
<dbReference type="InterPro" id="IPR011640">
    <property type="entry name" value="Fe2_transport_prot_B_C"/>
</dbReference>
<dbReference type="Pfam" id="PF02421">
    <property type="entry name" value="FeoB_N"/>
    <property type="match status" value="1"/>
</dbReference>
<evidence type="ECO:0000256" key="6">
    <source>
        <dbReference type="ARBA" id="ARBA00022692"/>
    </source>
</evidence>
<sequence>MSQAVIGLIGNPNCGKSTVFNALTGAKQVVGNWPGVTVERKSGHSRCGQHNCTIVDLPGTYALDESDSDTPADEQIARRFLIAKEADVVVNIIDGNHLQRHLYLTSQLLDMGINVICAVNMLDVAARHGKRIDCDALADALGVPVVPIVAATGDGIDALKQSIGQQLANPTSCQPLNLDDESLEAWLQQAQHGDIERFAALQWLAQPPTAPTGQPLPPLPDAVAVHADTDVATYIAGLRYQAINRIVTHVEHQASEKISLTERIDRWVLHRWLGIPIFLLVMYLMFTFAINIGGAFIDFFDIAAATIFVDGTRALLDSMSTPAWLSTLVADGLGGGIQLVATFIPVIAGLYLVLSVVEDSGYMARAAFVMDRLMRAVGLPGKSFVPLIVGFGCNVPAVMAARTLDTHKDRLLTIAMAPFMSCGARLSVYAMFAAVFFHQLGASVVFALYLLGISMAIVTGIALKNTLFRSDLTPFVMELPAYHMPTVRGVLWKTWQKLQAFCTRAGKTILLVVTLLSFINSIGTDGSFGNQNRQDSALSAMAQWLTPAFSPMGIADDNWQATVGIVTGLFAKEAVVGTLDALYSPATSEDHRFDIVAGLQEAASTVPENLLAAIDGWLDPLGLSVVGADQQQEQGVQASTFNRMATAFGSPAAAFAYLAFVLLYTPCVATLGAMVREAGPRWMLFVAAWSTGLAYCVAVICYQLTQLGIHPLTASSWILGCCTMVAMCLWQMRLYGSRRNRQLIPLTPVS</sequence>